<organism evidence="1 2">
    <name type="scientific">Colocasia esculenta</name>
    <name type="common">Wild taro</name>
    <name type="synonym">Arum esculentum</name>
    <dbReference type="NCBI Taxonomy" id="4460"/>
    <lineage>
        <taxon>Eukaryota</taxon>
        <taxon>Viridiplantae</taxon>
        <taxon>Streptophyta</taxon>
        <taxon>Embryophyta</taxon>
        <taxon>Tracheophyta</taxon>
        <taxon>Spermatophyta</taxon>
        <taxon>Magnoliopsida</taxon>
        <taxon>Liliopsida</taxon>
        <taxon>Araceae</taxon>
        <taxon>Aroideae</taxon>
        <taxon>Colocasieae</taxon>
        <taxon>Colocasia</taxon>
    </lineage>
</organism>
<dbReference type="EMBL" id="NMUH01004614">
    <property type="protein sequence ID" value="MQM10227.1"/>
    <property type="molecule type" value="Genomic_DNA"/>
</dbReference>
<comment type="caution">
    <text evidence="1">The sequence shown here is derived from an EMBL/GenBank/DDBJ whole genome shotgun (WGS) entry which is preliminary data.</text>
</comment>
<evidence type="ECO:0000313" key="2">
    <source>
        <dbReference type="Proteomes" id="UP000652761"/>
    </source>
</evidence>
<sequence>MCAACRALGKHAGVSRLKATAEYVAFRARFDEFSPRGRYMERRKCRAGIVLHVLHEGSFPTEPVTREAHPYLLPGDGLVRRVKVATQCGVAFLTVKSFYRIPVEQSSHELCSARGLCWRISGRFDLSGLGLACSRREDVVWSGGNVVWTPYFACFAKIQQMKREQFRTLQQGNLSVLEYQMRFMALSRTVEEAAQQVAILERIVRARQGQTQTGGLGRSRNSSKEAVVEAGNRAFSREVSSRVVATCH</sequence>
<proteinExistence type="predicted"/>
<evidence type="ECO:0000313" key="1">
    <source>
        <dbReference type="EMBL" id="MQM10227.1"/>
    </source>
</evidence>
<reference evidence="1" key="1">
    <citation type="submission" date="2017-07" db="EMBL/GenBank/DDBJ databases">
        <title>Taro Niue Genome Assembly and Annotation.</title>
        <authorList>
            <person name="Atibalentja N."/>
            <person name="Keating K."/>
            <person name="Fields C.J."/>
        </authorList>
    </citation>
    <scope>NUCLEOTIDE SEQUENCE</scope>
    <source>
        <strain evidence="1">Niue_2</strain>
        <tissue evidence="1">Leaf</tissue>
    </source>
</reference>
<keyword evidence="2" id="KW-1185">Reference proteome</keyword>
<evidence type="ECO:0008006" key="3">
    <source>
        <dbReference type="Google" id="ProtNLM"/>
    </source>
</evidence>
<name>A0A843WQK5_COLES</name>
<protein>
    <recommendedName>
        <fullName evidence="3">Retrotransposon gag domain-containing protein</fullName>
    </recommendedName>
</protein>
<dbReference type="AlphaFoldDB" id="A0A843WQK5"/>
<accession>A0A843WQK5</accession>
<dbReference type="Proteomes" id="UP000652761">
    <property type="component" value="Unassembled WGS sequence"/>
</dbReference>
<gene>
    <name evidence="1" type="ORF">Taro_043116</name>
</gene>